<dbReference type="PROSITE" id="PS50110">
    <property type="entry name" value="RESPONSE_REGULATORY"/>
    <property type="match status" value="1"/>
</dbReference>
<evidence type="ECO:0000313" key="3">
    <source>
        <dbReference type="EMBL" id="MBO1916461.1"/>
    </source>
</evidence>
<dbReference type="EMBL" id="JAGETQ010000114">
    <property type="protein sequence ID" value="MBO1916461.1"/>
    <property type="molecule type" value="Genomic_DNA"/>
</dbReference>
<dbReference type="GO" id="GO:0000160">
    <property type="term" value="P:phosphorelay signal transduction system"/>
    <property type="evidence" value="ECO:0007669"/>
    <property type="project" value="InterPro"/>
</dbReference>
<keyword evidence="1" id="KW-0597">Phosphoprotein</keyword>
<evidence type="ECO:0000259" key="2">
    <source>
        <dbReference type="PROSITE" id="PS50110"/>
    </source>
</evidence>
<accession>A0A939NGT0</accession>
<feature type="domain" description="Response regulatory" evidence="2">
    <location>
        <begin position="1"/>
        <end position="72"/>
    </location>
</feature>
<protein>
    <submittedName>
        <fullName evidence="3">Response regulator</fullName>
    </submittedName>
</protein>
<comment type="caution">
    <text evidence="3">The sequence shown here is derived from an EMBL/GenBank/DDBJ whole genome shotgun (WGS) entry which is preliminary data.</text>
</comment>
<evidence type="ECO:0000313" key="4">
    <source>
        <dbReference type="Proteomes" id="UP000664477"/>
    </source>
</evidence>
<dbReference type="Pfam" id="PF00072">
    <property type="entry name" value="Response_reg"/>
    <property type="match status" value="1"/>
</dbReference>
<dbReference type="AlphaFoldDB" id="A0A939NGT0"/>
<proteinExistence type="predicted"/>
<sequence length="72" mass="8070">MLAVDDHPANRLLLVRQLTRFGHHVTEAKSGKQASNYGKNAIDIVITDCMPDDGLELTRQLREISQTLLLLD</sequence>
<dbReference type="InterPro" id="IPR001789">
    <property type="entry name" value="Sig_transdc_resp-reg_receiver"/>
</dbReference>
<name>A0A939NGT0_PRORE</name>
<dbReference type="SUPFAM" id="SSF52172">
    <property type="entry name" value="CheY-like"/>
    <property type="match status" value="1"/>
</dbReference>
<evidence type="ECO:0000256" key="1">
    <source>
        <dbReference type="PROSITE-ProRule" id="PRU00169"/>
    </source>
</evidence>
<feature type="modified residue" description="4-aspartylphosphate" evidence="1">
    <location>
        <position position="48"/>
    </location>
</feature>
<dbReference type="InterPro" id="IPR011006">
    <property type="entry name" value="CheY-like_superfamily"/>
</dbReference>
<dbReference type="CDD" id="cd17546">
    <property type="entry name" value="REC_hyHK_CKI1_RcsC-like"/>
    <property type="match status" value="1"/>
</dbReference>
<dbReference type="Gene3D" id="3.40.50.2300">
    <property type="match status" value="1"/>
</dbReference>
<reference evidence="3" key="1">
    <citation type="submission" date="2021-03" db="EMBL/GenBank/DDBJ databases">
        <title>Molecular epidemiology and mechanisms of colistin and carbapenem resistance in Enterobacteriaceae from clinical isolates, the environment and porcine samples in Pretoria, South Africa.</title>
        <authorList>
            <person name="Bogoshi D."/>
            <person name="Mbelle N.M."/>
            <person name="Naidoo V."/>
            <person name="Osei Sekyere J."/>
        </authorList>
    </citation>
    <scope>NUCLEOTIDE SEQUENCE</scope>
    <source>
        <strain evidence="3">C052</strain>
    </source>
</reference>
<dbReference type="Proteomes" id="UP000664477">
    <property type="component" value="Unassembled WGS sequence"/>
</dbReference>
<gene>
    <name evidence="3" type="ORF">J4727_15850</name>
</gene>
<organism evidence="3 4">
    <name type="scientific">Providencia rettgeri</name>
    <dbReference type="NCBI Taxonomy" id="587"/>
    <lineage>
        <taxon>Bacteria</taxon>
        <taxon>Pseudomonadati</taxon>
        <taxon>Pseudomonadota</taxon>
        <taxon>Gammaproteobacteria</taxon>
        <taxon>Enterobacterales</taxon>
        <taxon>Morganellaceae</taxon>
        <taxon>Providencia</taxon>
    </lineage>
</organism>